<dbReference type="PROSITE" id="PS51285">
    <property type="entry name" value="AGC_KINASE_CTER"/>
    <property type="match status" value="1"/>
</dbReference>
<evidence type="ECO:0000256" key="6">
    <source>
        <dbReference type="ARBA" id="ARBA00022840"/>
    </source>
</evidence>
<protein>
    <recommendedName>
        <fullName evidence="1">cAMP-dependent protein kinase</fullName>
        <ecNumber evidence="1">2.7.11.11</ecNumber>
    </recommendedName>
</protein>
<gene>
    <name evidence="14" type="ORF">V9T40_000985</name>
</gene>
<dbReference type="Gene3D" id="3.30.200.20">
    <property type="entry name" value="Phosphorylase Kinase, domain 1"/>
    <property type="match status" value="1"/>
</dbReference>
<dbReference type="InterPro" id="IPR000719">
    <property type="entry name" value="Prot_kinase_dom"/>
</dbReference>
<comment type="caution">
    <text evidence="14">The sequence shown here is derived from an EMBL/GenBank/DDBJ whole genome shotgun (WGS) entry which is preliminary data.</text>
</comment>
<feature type="domain" description="Protein kinase" evidence="12">
    <location>
        <begin position="51"/>
        <end position="306"/>
    </location>
</feature>
<dbReference type="EMBL" id="JBBCAQ010000034">
    <property type="protein sequence ID" value="KAK7580356.1"/>
    <property type="molecule type" value="Genomic_DNA"/>
</dbReference>
<evidence type="ECO:0000256" key="5">
    <source>
        <dbReference type="ARBA" id="ARBA00022777"/>
    </source>
</evidence>
<dbReference type="Pfam" id="PF00069">
    <property type="entry name" value="Pkinase"/>
    <property type="match status" value="1"/>
</dbReference>
<name>A0AAN9TC05_9HEMI</name>
<organism evidence="14 15">
    <name type="scientific">Parthenolecanium corni</name>
    <dbReference type="NCBI Taxonomy" id="536013"/>
    <lineage>
        <taxon>Eukaryota</taxon>
        <taxon>Metazoa</taxon>
        <taxon>Ecdysozoa</taxon>
        <taxon>Arthropoda</taxon>
        <taxon>Hexapoda</taxon>
        <taxon>Insecta</taxon>
        <taxon>Pterygota</taxon>
        <taxon>Neoptera</taxon>
        <taxon>Paraneoptera</taxon>
        <taxon>Hemiptera</taxon>
        <taxon>Sternorrhyncha</taxon>
        <taxon>Coccoidea</taxon>
        <taxon>Coccidae</taxon>
        <taxon>Parthenolecanium</taxon>
    </lineage>
</organism>
<proteinExistence type="inferred from homology"/>
<dbReference type="Gene3D" id="1.10.510.10">
    <property type="entry name" value="Transferase(Phosphotransferase) domain 1"/>
    <property type="match status" value="1"/>
</dbReference>
<dbReference type="EC" id="2.7.11.11" evidence="1"/>
<evidence type="ECO:0000256" key="1">
    <source>
        <dbReference type="ARBA" id="ARBA00012444"/>
    </source>
</evidence>
<evidence type="ECO:0000259" key="13">
    <source>
        <dbReference type="PROSITE" id="PS51285"/>
    </source>
</evidence>
<dbReference type="GO" id="GO:0005952">
    <property type="term" value="C:cAMP-dependent protein kinase complex"/>
    <property type="evidence" value="ECO:0007669"/>
    <property type="project" value="TreeGrafter"/>
</dbReference>
<dbReference type="PROSITE" id="PS00107">
    <property type="entry name" value="PROTEIN_KINASE_ATP"/>
    <property type="match status" value="1"/>
</dbReference>
<dbReference type="GO" id="GO:0005634">
    <property type="term" value="C:nucleus"/>
    <property type="evidence" value="ECO:0007669"/>
    <property type="project" value="TreeGrafter"/>
</dbReference>
<dbReference type="SUPFAM" id="SSF56112">
    <property type="entry name" value="Protein kinase-like (PK-like)"/>
    <property type="match status" value="1"/>
</dbReference>
<evidence type="ECO:0000256" key="10">
    <source>
        <dbReference type="RuleBase" id="RU000304"/>
    </source>
</evidence>
<dbReference type="GO" id="GO:0007476">
    <property type="term" value="P:imaginal disc-derived wing morphogenesis"/>
    <property type="evidence" value="ECO:0007669"/>
    <property type="project" value="UniProtKB-ARBA"/>
</dbReference>
<keyword evidence="6 9" id="KW-0067">ATP-binding</keyword>
<evidence type="ECO:0000259" key="12">
    <source>
        <dbReference type="PROSITE" id="PS50011"/>
    </source>
</evidence>
<dbReference type="FunFam" id="1.10.510.10:FF:000005">
    <property type="entry name" value="cAMP-dependent protein kinase catalytic subunit alpha"/>
    <property type="match status" value="1"/>
</dbReference>
<evidence type="ECO:0000256" key="11">
    <source>
        <dbReference type="SAM" id="MobiDB-lite"/>
    </source>
</evidence>
<feature type="region of interest" description="Disordered" evidence="11">
    <location>
        <begin position="1"/>
        <end position="22"/>
    </location>
</feature>
<dbReference type="SMART" id="SM00133">
    <property type="entry name" value="S_TK_X"/>
    <property type="match status" value="1"/>
</dbReference>
<keyword evidence="4 9" id="KW-0547">Nucleotide-binding</keyword>
<feature type="binding site" evidence="9">
    <location>
        <position position="80"/>
    </location>
    <ligand>
        <name>ATP</name>
        <dbReference type="ChEBI" id="CHEBI:30616"/>
    </ligand>
</feature>
<accession>A0AAN9TC05</accession>
<dbReference type="PROSITE" id="PS50011">
    <property type="entry name" value="PROTEIN_KINASE_DOM"/>
    <property type="match status" value="1"/>
</dbReference>
<comment type="similarity">
    <text evidence="10">Belongs to the protein kinase superfamily.</text>
</comment>
<reference evidence="14 15" key="1">
    <citation type="submission" date="2024-03" db="EMBL/GenBank/DDBJ databases">
        <title>Adaptation during the transition from Ophiocordyceps entomopathogen to insect associate is accompanied by gene loss and intensified selection.</title>
        <authorList>
            <person name="Ward C.M."/>
            <person name="Onetto C.A."/>
            <person name="Borneman A.R."/>
        </authorList>
    </citation>
    <scope>NUCLEOTIDE SEQUENCE [LARGE SCALE GENOMIC DNA]</scope>
    <source>
        <strain evidence="14">AWRI1</strain>
        <tissue evidence="14">Single Adult Female</tissue>
    </source>
</reference>
<dbReference type="InterPro" id="IPR008271">
    <property type="entry name" value="Ser/Thr_kinase_AS"/>
</dbReference>
<dbReference type="InterPro" id="IPR011009">
    <property type="entry name" value="Kinase-like_dom_sf"/>
</dbReference>
<dbReference type="InterPro" id="IPR000961">
    <property type="entry name" value="AGC-kinase_C"/>
</dbReference>
<feature type="compositionally biased region" description="Low complexity" evidence="11">
    <location>
        <begin position="1"/>
        <end position="20"/>
    </location>
</feature>
<dbReference type="InterPro" id="IPR017441">
    <property type="entry name" value="Protein_kinase_ATP_BS"/>
</dbReference>
<evidence type="ECO:0000256" key="2">
    <source>
        <dbReference type="ARBA" id="ARBA00022527"/>
    </source>
</evidence>
<evidence type="ECO:0000256" key="8">
    <source>
        <dbReference type="ARBA" id="ARBA00047454"/>
    </source>
</evidence>
<evidence type="ECO:0000256" key="9">
    <source>
        <dbReference type="PROSITE-ProRule" id="PRU10141"/>
    </source>
</evidence>
<keyword evidence="15" id="KW-1185">Reference proteome</keyword>
<comment type="catalytic activity">
    <reaction evidence="7">
        <text>L-threonyl-[protein] + ATP = O-phospho-L-threonyl-[protein] + ADP + H(+)</text>
        <dbReference type="Rhea" id="RHEA:46608"/>
        <dbReference type="Rhea" id="RHEA-COMP:11060"/>
        <dbReference type="Rhea" id="RHEA-COMP:11605"/>
        <dbReference type="ChEBI" id="CHEBI:15378"/>
        <dbReference type="ChEBI" id="CHEBI:30013"/>
        <dbReference type="ChEBI" id="CHEBI:30616"/>
        <dbReference type="ChEBI" id="CHEBI:61977"/>
        <dbReference type="ChEBI" id="CHEBI:456216"/>
        <dbReference type="EC" id="2.7.11.11"/>
    </reaction>
</comment>
<keyword evidence="5" id="KW-0418">Kinase</keyword>
<evidence type="ECO:0000256" key="7">
    <source>
        <dbReference type="ARBA" id="ARBA00047292"/>
    </source>
</evidence>
<keyword evidence="2 10" id="KW-0723">Serine/threonine-protein kinase</keyword>
<dbReference type="PROSITE" id="PS00108">
    <property type="entry name" value="PROTEIN_KINASE_ST"/>
    <property type="match status" value="1"/>
</dbReference>
<evidence type="ECO:0000313" key="14">
    <source>
        <dbReference type="EMBL" id="KAK7580356.1"/>
    </source>
</evidence>
<dbReference type="SMART" id="SM00220">
    <property type="entry name" value="S_TKc"/>
    <property type="match status" value="1"/>
</dbReference>
<dbReference type="GO" id="GO:0005829">
    <property type="term" value="C:cytosol"/>
    <property type="evidence" value="ECO:0007669"/>
    <property type="project" value="TreeGrafter"/>
</dbReference>
<dbReference type="GO" id="GO:0005524">
    <property type="term" value="F:ATP binding"/>
    <property type="evidence" value="ECO:0007669"/>
    <property type="project" value="UniProtKB-UniRule"/>
</dbReference>
<dbReference type="Proteomes" id="UP001367676">
    <property type="component" value="Unassembled WGS sequence"/>
</dbReference>
<evidence type="ECO:0000256" key="4">
    <source>
        <dbReference type="ARBA" id="ARBA00022741"/>
    </source>
</evidence>
<dbReference type="AlphaFoldDB" id="A0AAN9TC05"/>
<sequence length="359" mass="41556">MERTAASGSSSHNSKSSSASDMRTFLRRAKKRFDEKWAKSVSVRTAKTDDFEPIKTVGTGHFGRVVFALHKPSKKYYALKILEKSKVINSNQLQHVKNEKKILQCVSFPFLVNLKFNFKDNANLYMALDFVPGGEMFSHLQTCRKFNESMARFYTAQVVLSFEYLHHLGIIYRDLKPENLLLDSRGYLKITDFGFAKKIDHRRTWTRCGTTEYLAPEVVLRKGYSYSVDWWTVGILLYEMTNGQPPFRDKNPEDVYSKIIAGKVTFPTHMGRVLRNIISELLKIDVTKRLGSRSSGVDEVKRHPFFQTIDWMAMLQKKYPAPIVPKLNGPIDTSNFQDYDEAPLIYSRTELYCNEFEDF</sequence>
<evidence type="ECO:0000313" key="15">
    <source>
        <dbReference type="Proteomes" id="UP001367676"/>
    </source>
</evidence>
<comment type="catalytic activity">
    <reaction evidence="8">
        <text>L-seryl-[protein] + ATP = O-phospho-L-seryl-[protein] + ADP + H(+)</text>
        <dbReference type="Rhea" id="RHEA:17989"/>
        <dbReference type="Rhea" id="RHEA-COMP:9863"/>
        <dbReference type="Rhea" id="RHEA-COMP:11604"/>
        <dbReference type="ChEBI" id="CHEBI:15378"/>
        <dbReference type="ChEBI" id="CHEBI:29999"/>
        <dbReference type="ChEBI" id="CHEBI:30616"/>
        <dbReference type="ChEBI" id="CHEBI:83421"/>
        <dbReference type="ChEBI" id="CHEBI:456216"/>
        <dbReference type="EC" id="2.7.11.11"/>
    </reaction>
</comment>
<dbReference type="CDD" id="cd05580">
    <property type="entry name" value="STKc_PKA_like"/>
    <property type="match status" value="1"/>
</dbReference>
<dbReference type="PANTHER" id="PTHR24353:SF153">
    <property type="entry name" value="CAMP-DEPENDENT PROTEIN KINASE CATALYTIC SUBUNIT 1"/>
    <property type="match status" value="1"/>
</dbReference>
<keyword evidence="3" id="KW-0808">Transferase</keyword>
<evidence type="ECO:0000256" key="3">
    <source>
        <dbReference type="ARBA" id="ARBA00022679"/>
    </source>
</evidence>
<dbReference type="PANTHER" id="PTHR24353">
    <property type="entry name" value="CYCLIC NUCLEOTIDE-DEPENDENT PROTEIN KINASE"/>
    <property type="match status" value="1"/>
</dbReference>
<feature type="domain" description="AGC-kinase C-terminal" evidence="13">
    <location>
        <begin position="307"/>
        <end position="359"/>
    </location>
</feature>
<dbReference type="GO" id="GO:0004691">
    <property type="term" value="F:cAMP-dependent protein kinase activity"/>
    <property type="evidence" value="ECO:0007669"/>
    <property type="project" value="UniProtKB-EC"/>
</dbReference>